<dbReference type="InterPro" id="IPR036865">
    <property type="entry name" value="CRAL-TRIO_dom_sf"/>
</dbReference>
<evidence type="ECO:0000259" key="1">
    <source>
        <dbReference type="Pfam" id="PF00109"/>
    </source>
</evidence>
<sequence>MVATWGSNSDDDKVDETTLMALEIQTWRKKMILLRDELFNNLASLKFDFIDLETCKNTVEKENCTLKEQDFDFKEKEEVLKYYPQGHHGVDKAFELLQVTTMDLYLKYHVQEFERTINEKIPSLLTCRQKTHRHKHNFSGCPRSGGTCTDKGGCMLSDKGPWNDPEIMRGWMGPNYSISTACATSNFCILNAANHIIRGEADWEDLLYAEHFHNEKLTLQETLGLGIV</sequence>
<dbReference type="Proteomes" id="UP000222542">
    <property type="component" value="Unassembled WGS sequence"/>
</dbReference>
<dbReference type="PANTHER" id="PTHR45657">
    <property type="entry name" value="CRAL-TRIO DOMAIN-CONTAINING PROTEIN YKL091C-RELATED"/>
    <property type="match status" value="1"/>
</dbReference>
<gene>
    <name evidence="2" type="ORF">T459_03574</name>
</gene>
<keyword evidence="3" id="KW-1185">Reference proteome</keyword>
<dbReference type="InterPro" id="IPR014030">
    <property type="entry name" value="Ketoacyl_synth_N"/>
</dbReference>
<reference evidence="2 3" key="1">
    <citation type="journal article" date="2014" name="Nat. Genet.">
        <title>Genome sequence of the hot pepper provides insights into the evolution of pungency in Capsicum species.</title>
        <authorList>
            <person name="Kim S."/>
            <person name="Park M."/>
            <person name="Yeom S.I."/>
            <person name="Kim Y.M."/>
            <person name="Lee J.M."/>
            <person name="Lee H.A."/>
            <person name="Seo E."/>
            <person name="Choi J."/>
            <person name="Cheong K."/>
            <person name="Kim K.T."/>
            <person name="Jung K."/>
            <person name="Lee G.W."/>
            <person name="Oh S.K."/>
            <person name="Bae C."/>
            <person name="Kim S.B."/>
            <person name="Lee H.Y."/>
            <person name="Kim S.Y."/>
            <person name="Kim M.S."/>
            <person name="Kang B.C."/>
            <person name="Jo Y.D."/>
            <person name="Yang H.B."/>
            <person name="Jeong H.J."/>
            <person name="Kang W.H."/>
            <person name="Kwon J.K."/>
            <person name="Shin C."/>
            <person name="Lim J.Y."/>
            <person name="Park J.H."/>
            <person name="Huh J.H."/>
            <person name="Kim J.S."/>
            <person name="Kim B.D."/>
            <person name="Cohen O."/>
            <person name="Paran I."/>
            <person name="Suh M.C."/>
            <person name="Lee S.B."/>
            <person name="Kim Y.K."/>
            <person name="Shin Y."/>
            <person name="Noh S.J."/>
            <person name="Park J."/>
            <person name="Seo Y.S."/>
            <person name="Kwon S.Y."/>
            <person name="Kim H.A."/>
            <person name="Park J.M."/>
            <person name="Kim H.J."/>
            <person name="Choi S.B."/>
            <person name="Bosland P.W."/>
            <person name="Reeves G."/>
            <person name="Jo S.H."/>
            <person name="Lee B.W."/>
            <person name="Cho H.T."/>
            <person name="Choi H.S."/>
            <person name="Lee M.S."/>
            <person name="Yu Y."/>
            <person name="Do Choi Y."/>
            <person name="Park B.S."/>
            <person name="van Deynze A."/>
            <person name="Ashrafi H."/>
            <person name="Hill T."/>
            <person name="Kim W.T."/>
            <person name="Pai H.S."/>
            <person name="Ahn H.K."/>
            <person name="Yeam I."/>
            <person name="Giovannoni J.J."/>
            <person name="Rose J.K."/>
            <person name="Sorensen I."/>
            <person name="Lee S.J."/>
            <person name="Kim R.W."/>
            <person name="Choi I.Y."/>
            <person name="Choi B.S."/>
            <person name="Lim J.S."/>
            <person name="Lee Y.H."/>
            <person name="Choi D."/>
        </authorList>
    </citation>
    <scope>NUCLEOTIDE SEQUENCE [LARGE SCALE GENOMIC DNA]</scope>
    <source>
        <strain evidence="3">cv. CM334</strain>
    </source>
</reference>
<reference evidence="2 3" key="2">
    <citation type="journal article" date="2017" name="Genome Biol.">
        <title>New reference genome sequences of hot pepper reveal the massive evolution of plant disease-resistance genes by retroduplication.</title>
        <authorList>
            <person name="Kim S."/>
            <person name="Park J."/>
            <person name="Yeom S.I."/>
            <person name="Kim Y.M."/>
            <person name="Seo E."/>
            <person name="Kim K.T."/>
            <person name="Kim M.S."/>
            <person name="Lee J.M."/>
            <person name="Cheong K."/>
            <person name="Shin H.S."/>
            <person name="Kim S.B."/>
            <person name="Han K."/>
            <person name="Lee J."/>
            <person name="Park M."/>
            <person name="Lee H.A."/>
            <person name="Lee H.Y."/>
            <person name="Lee Y."/>
            <person name="Oh S."/>
            <person name="Lee J.H."/>
            <person name="Choi E."/>
            <person name="Choi E."/>
            <person name="Lee S.E."/>
            <person name="Jeon J."/>
            <person name="Kim H."/>
            <person name="Choi G."/>
            <person name="Song H."/>
            <person name="Lee J."/>
            <person name="Lee S.C."/>
            <person name="Kwon J.K."/>
            <person name="Lee H.Y."/>
            <person name="Koo N."/>
            <person name="Hong Y."/>
            <person name="Kim R.W."/>
            <person name="Kang W.H."/>
            <person name="Huh J.H."/>
            <person name="Kang B.C."/>
            <person name="Yang T.J."/>
            <person name="Lee Y.H."/>
            <person name="Bennetzen J.L."/>
            <person name="Choi D."/>
        </authorList>
    </citation>
    <scope>NUCLEOTIDE SEQUENCE [LARGE SCALE GENOMIC DNA]</scope>
    <source>
        <strain evidence="3">cv. CM334</strain>
    </source>
</reference>
<dbReference type="Pfam" id="PF00109">
    <property type="entry name" value="ketoacyl-synt"/>
    <property type="match status" value="1"/>
</dbReference>
<dbReference type="AlphaFoldDB" id="A0A2G3AN84"/>
<dbReference type="InterPro" id="IPR051026">
    <property type="entry name" value="PI/PC_transfer"/>
</dbReference>
<dbReference type="EMBL" id="AYRZ02000001">
    <property type="protein sequence ID" value="PHT95692.1"/>
    <property type="molecule type" value="Genomic_DNA"/>
</dbReference>
<dbReference type="SUPFAM" id="SSF53901">
    <property type="entry name" value="Thiolase-like"/>
    <property type="match status" value="1"/>
</dbReference>
<dbReference type="Gramene" id="PHT95692">
    <property type="protein sequence ID" value="PHT95692"/>
    <property type="gene ID" value="T459_03574"/>
</dbReference>
<proteinExistence type="predicted"/>
<evidence type="ECO:0000313" key="3">
    <source>
        <dbReference type="Proteomes" id="UP000222542"/>
    </source>
</evidence>
<protein>
    <recommendedName>
        <fullName evidence="1">Beta-ketoacyl synthase-like N-terminal domain-containing protein</fullName>
    </recommendedName>
</protein>
<evidence type="ECO:0000313" key="2">
    <source>
        <dbReference type="EMBL" id="PHT95692.1"/>
    </source>
</evidence>
<dbReference type="GO" id="GO:0016746">
    <property type="term" value="F:acyltransferase activity"/>
    <property type="evidence" value="ECO:0007669"/>
    <property type="project" value="InterPro"/>
</dbReference>
<name>A0A2G3AN84_CAPAN</name>
<dbReference type="InterPro" id="IPR016039">
    <property type="entry name" value="Thiolase-like"/>
</dbReference>
<comment type="caution">
    <text evidence="2">The sequence shown here is derived from an EMBL/GenBank/DDBJ whole genome shotgun (WGS) entry which is preliminary data.</text>
</comment>
<accession>A0A2G3AN84</accession>
<feature type="domain" description="Beta-ketoacyl synthase-like N-terminal" evidence="1">
    <location>
        <begin position="169"/>
        <end position="202"/>
    </location>
</feature>
<dbReference type="Gene3D" id="3.40.525.10">
    <property type="entry name" value="CRAL-TRIO lipid binding domain"/>
    <property type="match status" value="1"/>
</dbReference>
<organism evidence="2 3">
    <name type="scientific">Capsicum annuum</name>
    <name type="common">Capsicum pepper</name>
    <dbReference type="NCBI Taxonomy" id="4072"/>
    <lineage>
        <taxon>Eukaryota</taxon>
        <taxon>Viridiplantae</taxon>
        <taxon>Streptophyta</taxon>
        <taxon>Embryophyta</taxon>
        <taxon>Tracheophyta</taxon>
        <taxon>Spermatophyta</taxon>
        <taxon>Magnoliopsida</taxon>
        <taxon>eudicotyledons</taxon>
        <taxon>Gunneridae</taxon>
        <taxon>Pentapetalae</taxon>
        <taxon>asterids</taxon>
        <taxon>lamiids</taxon>
        <taxon>Solanales</taxon>
        <taxon>Solanaceae</taxon>
        <taxon>Solanoideae</taxon>
        <taxon>Capsiceae</taxon>
        <taxon>Capsicum</taxon>
    </lineage>
</organism>
<dbReference type="PANTHER" id="PTHR45657:SF30">
    <property type="entry name" value="PHOSPHATIDYLINOSITOL_PHOSPHATIDYLCHOLINE TRANSFER PROTEIN SFH12-LIKE"/>
    <property type="match status" value="1"/>
</dbReference>